<keyword evidence="3 5" id="KW-0378">Hydrolase</keyword>
<dbReference type="InterPro" id="IPR051601">
    <property type="entry name" value="Serine_prot/Carboxylest_S33"/>
</dbReference>
<organism evidence="5 6">
    <name type="scientific">Cellulomonas septica</name>
    <dbReference type="NCBI Taxonomy" id="285080"/>
    <lineage>
        <taxon>Bacteria</taxon>
        <taxon>Bacillati</taxon>
        <taxon>Actinomycetota</taxon>
        <taxon>Actinomycetes</taxon>
        <taxon>Micrococcales</taxon>
        <taxon>Cellulomonadaceae</taxon>
        <taxon>Cellulomonas</taxon>
    </lineage>
</organism>
<evidence type="ECO:0000256" key="2">
    <source>
        <dbReference type="ARBA" id="ARBA00022729"/>
    </source>
</evidence>
<dbReference type="EMBL" id="JAAXOY010000304">
    <property type="protein sequence ID" value="NKY40237.1"/>
    <property type="molecule type" value="Genomic_DNA"/>
</dbReference>
<sequence length="476" mass="49621">MPTSAATSGAPDEALAPFYDQQLEWTTCAQGECATATVPLDYADPSGATIGIALARRPATGGSAVASLLVNPGGPGVSGVDFLDQAASMISEDVLRQLDLVAFDPRGVQRSSPITCLDGKDLDTVVAYDADYSTDAGIQEAIDVFRGVGKACQERSGQTLAHVDTVSAARDLDVLRAALGDDALTYLGYSYGTQLGATYAALFPLRVGRLVLDGALDPTLTADELAEGQAQGFENALRAYVTDCLAGASCPLTGDVDQAMGQIRSLLDHAVADPLPTGGDRRLTGSLAFYGIALPLYSQPSWPYLTQALDAAIHENDGSILLQLADAYFDREADGTYSTNATEAFWAIGCLDDRQSADPAEMRAQADRIEAVAPTMGSFFSYGGTICADWPVPVVGGLDDYSAKDATAPILVVGTTNDPATPYAWAEKLATTLSTATLLTYEGEGHTAYGSSNDCVADAVDAYILTGTVPPDGTRC</sequence>
<dbReference type="PANTHER" id="PTHR43248">
    <property type="entry name" value="2-SUCCINYL-6-HYDROXY-2,4-CYCLOHEXADIENE-1-CARBOXYLATE SYNTHASE"/>
    <property type="match status" value="1"/>
</dbReference>
<name>A0ABX1K2S0_9CELL</name>
<dbReference type="GO" id="GO:0016787">
    <property type="term" value="F:hydrolase activity"/>
    <property type="evidence" value="ECO:0007669"/>
    <property type="project" value="UniProtKB-KW"/>
</dbReference>
<feature type="domain" description="Peptidase S33 tripeptidyl aminopeptidase-like C-terminal" evidence="4">
    <location>
        <begin position="374"/>
        <end position="476"/>
    </location>
</feature>
<dbReference type="PANTHER" id="PTHR43248:SF29">
    <property type="entry name" value="TRIPEPTIDYL AMINOPEPTIDASE"/>
    <property type="match status" value="1"/>
</dbReference>
<dbReference type="Pfam" id="PF08386">
    <property type="entry name" value="Abhydrolase_4"/>
    <property type="match status" value="1"/>
</dbReference>
<dbReference type="InterPro" id="IPR013595">
    <property type="entry name" value="Pept_S33_TAP-like_C"/>
</dbReference>
<keyword evidence="6" id="KW-1185">Reference proteome</keyword>
<keyword evidence="2" id="KW-0732">Signal</keyword>
<protein>
    <submittedName>
        <fullName evidence="5">Alpha/beta hydrolase</fullName>
    </submittedName>
</protein>
<reference evidence="5 6" key="1">
    <citation type="submission" date="2020-04" db="EMBL/GenBank/DDBJ databases">
        <title>MicrobeNet Type strains.</title>
        <authorList>
            <person name="Nicholson A.C."/>
        </authorList>
    </citation>
    <scope>NUCLEOTIDE SEQUENCE [LARGE SCALE GENOMIC DNA]</scope>
    <source>
        <strain evidence="5 6">ATCC BAA-787</strain>
    </source>
</reference>
<dbReference type="Proteomes" id="UP000777774">
    <property type="component" value="Unassembled WGS sequence"/>
</dbReference>
<evidence type="ECO:0000259" key="4">
    <source>
        <dbReference type="Pfam" id="PF08386"/>
    </source>
</evidence>
<dbReference type="Gene3D" id="3.40.50.1820">
    <property type="entry name" value="alpha/beta hydrolase"/>
    <property type="match status" value="1"/>
</dbReference>
<evidence type="ECO:0000313" key="6">
    <source>
        <dbReference type="Proteomes" id="UP000777774"/>
    </source>
</evidence>
<accession>A0ABX1K2S0</accession>
<evidence type="ECO:0000256" key="3">
    <source>
        <dbReference type="ARBA" id="ARBA00022801"/>
    </source>
</evidence>
<gene>
    <name evidence="5" type="ORF">HGA02_12070</name>
</gene>
<proteinExistence type="inferred from homology"/>
<comment type="caution">
    <text evidence="5">The sequence shown here is derived from an EMBL/GenBank/DDBJ whole genome shotgun (WGS) entry which is preliminary data.</text>
</comment>
<dbReference type="InterPro" id="IPR029058">
    <property type="entry name" value="AB_hydrolase_fold"/>
</dbReference>
<evidence type="ECO:0000313" key="5">
    <source>
        <dbReference type="EMBL" id="NKY40237.1"/>
    </source>
</evidence>
<comment type="similarity">
    <text evidence="1">Belongs to the peptidase S33 family.</text>
</comment>
<evidence type="ECO:0000256" key="1">
    <source>
        <dbReference type="ARBA" id="ARBA00010088"/>
    </source>
</evidence>
<dbReference type="SUPFAM" id="SSF53474">
    <property type="entry name" value="alpha/beta-Hydrolases"/>
    <property type="match status" value="1"/>
</dbReference>